<dbReference type="GO" id="GO:0044716">
    <property type="term" value="F:8-oxo-GDP phosphatase activity"/>
    <property type="evidence" value="ECO:0007669"/>
    <property type="project" value="TreeGrafter"/>
</dbReference>
<dbReference type="InterPro" id="IPR000086">
    <property type="entry name" value="NUDIX_hydrolase_dom"/>
</dbReference>
<sequence>MAANIIEIWLEKILKGRPLEDEQSSICDFSIDEQITALESQGITPNVTPKSQPVLGETVTYIVAAVLLNERNEVLMMQEAKQSCAGKWYLPAGRVEKNENICEAAAREVLEETGLIMHCTTLLVIECAGGTWIRFVVTGTVTGGTLKTPSHADSESLQAKWVFDLNELTLRGKDIIAIVERARIYTNAQKMNDKTWHQEILPVRKEHGSLLLRLVILIKKRSTNRVHVLVSERTAFHLPVCEIHPGKSLHSTLRRFMVELFGAEVAPHRPHGILSVEHDCVNNKDGVCLTMLVAFRAPLEEVPIIGKCVWHETSVGLGEILMLRVGARNSTIPINVIR</sequence>
<dbReference type="Pfam" id="PF00293">
    <property type="entry name" value="NUDIX"/>
    <property type="match status" value="1"/>
</dbReference>
<evidence type="ECO:0000256" key="1">
    <source>
        <dbReference type="ARBA" id="ARBA00022801"/>
    </source>
</evidence>
<dbReference type="PANTHER" id="PTHR22769:SF56">
    <property type="entry name" value="8-OXO-DGDP PHOSPHATASE NUDT18"/>
    <property type="match status" value="1"/>
</dbReference>
<dbReference type="PROSITE" id="PS51462">
    <property type="entry name" value="NUDIX"/>
    <property type="match status" value="1"/>
</dbReference>
<keyword evidence="1" id="KW-0378">Hydrolase</keyword>
<feature type="domain" description="Nudix hydrolase" evidence="2">
    <location>
        <begin position="58"/>
        <end position="191"/>
    </location>
</feature>
<evidence type="ECO:0000259" key="2">
    <source>
        <dbReference type="PROSITE" id="PS51462"/>
    </source>
</evidence>
<name>A0AAN7VV76_9COLE</name>
<organism evidence="3 4">
    <name type="scientific">Pyrocoelia pectoralis</name>
    <dbReference type="NCBI Taxonomy" id="417401"/>
    <lineage>
        <taxon>Eukaryota</taxon>
        <taxon>Metazoa</taxon>
        <taxon>Ecdysozoa</taxon>
        <taxon>Arthropoda</taxon>
        <taxon>Hexapoda</taxon>
        <taxon>Insecta</taxon>
        <taxon>Pterygota</taxon>
        <taxon>Neoptera</taxon>
        <taxon>Endopterygota</taxon>
        <taxon>Coleoptera</taxon>
        <taxon>Polyphaga</taxon>
        <taxon>Elateriformia</taxon>
        <taxon>Elateroidea</taxon>
        <taxon>Lampyridae</taxon>
        <taxon>Lampyrinae</taxon>
        <taxon>Pyrocoelia</taxon>
    </lineage>
</organism>
<dbReference type="EMBL" id="JAVRBK010000001">
    <property type="protein sequence ID" value="KAK5650283.1"/>
    <property type="molecule type" value="Genomic_DNA"/>
</dbReference>
<dbReference type="PROSITE" id="PS00893">
    <property type="entry name" value="NUDIX_BOX"/>
    <property type="match status" value="1"/>
</dbReference>
<evidence type="ECO:0000313" key="4">
    <source>
        <dbReference type="Proteomes" id="UP001329430"/>
    </source>
</evidence>
<accession>A0AAN7VV76</accession>
<comment type="caution">
    <text evidence="3">The sequence shown here is derived from an EMBL/GenBank/DDBJ whole genome shotgun (WGS) entry which is preliminary data.</text>
</comment>
<proteinExistence type="predicted"/>
<dbReference type="InterPro" id="IPR015797">
    <property type="entry name" value="NUDIX_hydrolase-like_dom_sf"/>
</dbReference>
<protein>
    <recommendedName>
        <fullName evidence="2">Nudix hydrolase domain-containing protein</fullName>
    </recommendedName>
</protein>
<keyword evidence="4" id="KW-1185">Reference proteome</keyword>
<reference evidence="3 4" key="1">
    <citation type="journal article" date="2024" name="Insects">
        <title>An Improved Chromosome-Level Genome Assembly of the Firefly Pyrocoelia pectoralis.</title>
        <authorList>
            <person name="Fu X."/>
            <person name="Meyer-Rochow V.B."/>
            <person name="Ballantyne L."/>
            <person name="Zhu X."/>
        </authorList>
    </citation>
    <scope>NUCLEOTIDE SEQUENCE [LARGE SCALE GENOMIC DNA]</scope>
    <source>
        <strain evidence="3">XCY_ONT2</strain>
    </source>
</reference>
<dbReference type="GO" id="GO:0044715">
    <property type="term" value="F:8-oxo-dGDP phosphatase activity"/>
    <property type="evidence" value="ECO:0007669"/>
    <property type="project" value="TreeGrafter"/>
</dbReference>
<dbReference type="AlphaFoldDB" id="A0AAN7VV76"/>
<dbReference type="Gene3D" id="3.90.79.10">
    <property type="entry name" value="Nucleoside Triphosphate Pyrophosphohydrolase"/>
    <property type="match status" value="1"/>
</dbReference>
<dbReference type="PANTHER" id="PTHR22769">
    <property type="entry name" value="MUTT/NUDIX HYDROLASE"/>
    <property type="match status" value="1"/>
</dbReference>
<dbReference type="SUPFAM" id="SSF55811">
    <property type="entry name" value="Nudix"/>
    <property type="match status" value="1"/>
</dbReference>
<evidence type="ECO:0000313" key="3">
    <source>
        <dbReference type="EMBL" id="KAK5650283.1"/>
    </source>
</evidence>
<dbReference type="InterPro" id="IPR020084">
    <property type="entry name" value="NUDIX_hydrolase_CS"/>
</dbReference>
<dbReference type="Proteomes" id="UP001329430">
    <property type="component" value="Chromosome 1"/>
</dbReference>
<gene>
    <name evidence="3" type="ORF">RI129_001312</name>
</gene>